<name>A0A0E9TCH4_ANGAN</name>
<accession>A0A0E9TCH4</accession>
<evidence type="ECO:0000313" key="1">
    <source>
        <dbReference type="EMBL" id="JAH51281.1"/>
    </source>
</evidence>
<protein>
    <submittedName>
        <fullName evidence="1">Uncharacterized protein</fullName>
    </submittedName>
</protein>
<dbReference type="EMBL" id="GBXM01057296">
    <property type="protein sequence ID" value="JAH51281.1"/>
    <property type="molecule type" value="Transcribed_RNA"/>
</dbReference>
<dbReference type="AlphaFoldDB" id="A0A0E9TCH4"/>
<reference evidence="1" key="2">
    <citation type="journal article" date="2015" name="Fish Shellfish Immunol.">
        <title>Early steps in the European eel (Anguilla anguilla)-Vibrio vulnificus interaction in the gills: Role of the RtxA13 toxin.</title>
        <authorList>
            <person name="Callol A."/>
            <person name="Pajuelo D."/>
            <person name="Ebbesson L."/>
            <person name="Teles M."/>
            <person name="MacKenzie S."/>
            <person name="Amaro C."/>
        </authorList>
    </citation>
    <scope>NUCLEOTIDE SEQUENCE</scope>
</reference>
<proteinExistence type="predicted"/>
<organism evidence="1">
    <name type="scientific">Anguilla anguilla</name>
    <name type="common">European freshwater eel</name>
    <name type="synonym">Muraena anguilla</name>
    <dbReference type="NCBI Taxonomy" id="7936"/>
    <lineage>
        <taxon>Eukaryota</taxon>
        <taxon>Metazoa</taxon>
        <taxon>Chordata</taxon>
        <taxon>Craniata</taxon>
        <taxon>Vertebrata</taxon>
        <taxon>Euteleostomi</taxon>
        <taxon>Actinopterygii</taxon>
        <taxon>Neopterygii</taxon>
        <taxon>Teleostei</taxon>
        <taxon>Anguilliformes</taxon>
        <taxon>Anguillidae</taxon>
        <taxon>Anguilla</taxon>
    </lineage>
</organism>
<reference evidence="1" key="1">
    <citation type="submission" date="2014-11" db="EMBL/GenBank/DDBJ databases">
        <authorList>
            <person name="Amaro Gonzalez C."/>
        </authorList>
    </citation>
    <scope>NUCLEOTIDE SEQUENCE</scope>
</reference>
<sequence>MDPQWNELFHLATVWNSPLFFFLSYICQLNPPCKSY</sequence>